<keyword evidence="2" id="KW-1185">Reference proteome</keyword>
<comment type="caution">
    <text evidence="1">The sequence shown here is derived from an EMBL/GenBank/DDBJ whole genome shotgun (WGS) entry which is preliminary data.</text>
</comment>
<dbReference type="OrthoDB" id="5881059at2"/>
<dbReference type="GO" id="GO:0003677">
    <property type="term" value="F:DNA binding"/>
    <property type="evidence" value="ECO:0007669"/>
    <property type="project" value="UniProtKB-KW"/>
</dbReference>
<reference evidence="1 2" key="1">
    <citation type="journal article" date="2011" name="Front. Microbiol.">
        <title>Genomic signatures of strain selection and enhancement in Bacillus atrophaeus var. globigii, a historical biowarfare simulant.</title>
        <authorList>
            <person name="Gibbons H.S."/>
            <person name="Broomall S.M."/>
            <person name="McNew L.A."/>
            <person name="Daligault H."/>
            <person name="Chapman C."/>
            <person name="Bruce D."/>
            <person name="Karavis M."/>
            <person name="Krepps M."/>
            <person name="McGregor P.A."/>
            <person name="Hong C."/>
            <person name="Park K.H."/>
            <person name="Akmal A."/>
            <person name="Feldman A."/>
            <person name="Lin J.S."/>
            <person name="Chang W.E."/>
            <person name="Higgs B.W."/>
            <person name="Demirev P."/>
            <person name="Lindquist J."/>
            <person name="Liem A."/>
            <person name="Fochler E."/>
            <person name="Read T.D."/>
            <person name="Tapia R."/>
            <person name="Johnson S."/>
            <person name="Bishop-Lilly K.A."/>
            <person name="Detter C."/>
            <person name="Han C."/>
            <person name="Sozhamannan S."/>
            <person name="Rosenzweig C.N."/>
            <person name="Skowronski E.W."/>
        </authorList>
    </citation>
    <scope>NUCLEOTIDE SEQUENCE [LARGE SCALE GENOMIC DNA]</scope>
    <source>
        <strain evidence="1 2">AK5</strain>
    </source>
</reference>
<dbReference type="NCBIfam" id="TIGR02443">
    <property type="entry name" value="YheV family putative zinc ribbon protein"/>
    <property type="match status" value="1"/>
</dbReference>
<dbReference type="Pfam" id="PF09526">
    <property type="entry name" value="DUF2387"/>
    <property type="match status" value="1"/>
</dbReference>
<name>A0A432VVD1_9GAMM</name>
<dbReference type="Proteomes" id="UP000288212">
    <property type="component" value="Unassembled WGS sequence"/>
</dbReference>
<organism evidence="1 2">
    <name type="scientific">Aliidiomarina haloalkalitolerans</name>
    <dbReference type="NCBI Taxonomy" id="859059"/>
    <lineage>
        <taxon>Bacteria</taxon>
        <taxon>Pseudomonadati</taxon>
        <taxon>Pseudomonadota</taxon>
        <taxon>Gammaproteobacteria</taxon>
        <taxon>Alteromonadales</taxon>
        <taxon>Idiomarinaceae</taxon>
        <taxon>Aliidiomarina</taxon>
    </lineage>
</organism>
<dbReference type="InterPro" id="IPR012658">
    <property type="entry name" value="YheV"/>
</dbReference>
<dbReference type="AlphaFoldDB" id="A0A432VVD1"/>
<dbReference type="EMBL" id="PIPI01000002">
    <property type="protein sequence ID" value="RUO20560.1"/>
    <property type="molecule type" value="Genomic_DNA"/>
</dbReference>
<evidence type="ECO:0000313" key="1">
    <source>
        <dbReference type="EMBL" id="RUO20560.1"/>
    </source>
</evidence>
<evidence type="ECO:0000313" key="2">
    <source>
        <dbReference type="Proteomes" id="UP000288212"/>
    </source>
</evidence>
<gene>
    <name evidence="1" type="ORF">CWE06_04400</name>
</gene>
<proteinExistence type="predicted"/>
<accession>A0A432VVD1</accession>
<protein>
    <submittedName>
        <fullName evidence="1">DNA-binding protein</fullName>
    </submittedName>
</protein>
<keyword evidence="1" id="KW-0238">DNA-binding</keyword>
<sequence>MSRSRKRFIAGATCPQCKAQDTLMVYLEDDQEQVTCVECDYQMSEAEREQEKKGAAVSVDQVIGIFKPQ</sequence>
<dbReference type="RefSeq" id="WP_126791587.1">
    <property type="nucleotide sequence ID" value="NZ_PIPI01000002.1"/>
</dbReference>